<organism evidence="1 2">
    <name type="scientific">Cognatilysobacter lacus</name>
    <dbReference type="NCBI Taxonomy" id="1643323"/>
    <lineage>
        <taxon>Bacteria</taxon>
        <taxon>Pseudomonadati</taxon>
        <taxon>Pseudomonadota</taxon>
        <taxon>Gammaproteobacteria</taxon>
        <taxon>Lysobacterales</taxon>
        <taxon>Lysobacteraceae</taxon>
        <taxon>Cognatilysobacter</taxon>
    </lineage>
</organism>
<keyword evidence="2" id="KW-1185">Reference proteome</keyword>
<accession>A0A5D8YXK5</accession>
<dbReference type="AlphaFoldDB" id="A0A5D8YXK5"/>
<evidence type="ECO:0000313" key="2">
    <source>
        <dbReference type="Proteomes" id="UP000323164"/>
    </source>
</evidence>
<comment type="caution">
    <text evidence="1">The sequence shown here is derived from an EMBL/GenBank/DDBJ whole genome shotgun (WGS) entry which is preliminary data.</text>
</comment>
<protein>
    <submittedName>
        <fullName evidence="1">Uncharacterized protein</fullName>
    </submittedName>
</protein>
<dbReference type="EMBL" id="VTRV01000154">
    <property type="protein sequence ID" value="TZF86966.1"/>
    <property type="molecule type" value="Genomic_DNA"/>
</dbReference>
<reference evidence="1 2" key="1">
    <citation type="submission" date="2019-08" db="EMBL/GenBank/DDBJ databases">
        <title>Draft genome sequence of Lysobacter sp. UKS-15.</title>
        <authorList>
            <person name="Im W.-T."/>
        </authorList>
    </citation>
    <scope>NUCLEOTIDE SEQUENCE [LARGE SCALE GENOMIC DNA]</scope>
    <source>
        <strain evidence="1 2">UKS-15</strain>
    </source>
</reference>
<dbReference type="Proteomes" id="UP000323164">
    <property type="component" value="Unassembled WGS sequence"/>
</dbReference>
<evidence type="ECO:0000313" key="1">
    <source>
        <dbReference type="EMBL" id="TZF86966.1"/>
    </source>
</evidence>
<gene>
    <name evidence="1" type="ORF">FW784_11765</name>
</gene>
<dbReference type="OrthoDB" id="8347407at2"/>
<dbReference type="RefSeq" id="WP_149353532.1">
    <property type="nucleotide sequence ID" value="NZ_VTRV01000154.1"/>
</dbReference>
<proteinExistence type="predicted"/>
<sequence>MRKFIALAVVLAGCSPIGPDSSEHEIEVLSVAASPDKSSSAVAYADMGGGAAGWCYVCVDVVPGEFKPANARCGHKQQWFRCSTDVTLKWQGLKRVVATYSGEPVTSAPVAAQSAATSPAVSIVYAVAR</sequence>
<name>A0A5D8YXK5_9GAMM</name>